<dbReference type="PROSITE" id="PS50858">
    <property type="entry name" value="BSD"/>
    <property type="match status" value="1"/>
</dbReference>
<feature type="region of interest" description="Disordered" evidence="1">
    <location>
        <begin position="324"/>
        <end position="348"/>
    </location>
</feature>
<comment type="caution">
    <text evidence="3">The sequence shown here is derived from an EMBL/GenBank/DDBJ whole genome shotgun (WGS) entry which is preliminary data.</text>
</comment>
<sequence length="348" mass="37163">MLSGLTSQLGGLMGKKAPPEEAAGGGESNANSTAPTAAGGDTSTPAGADGTASSTASSVLTSVTNSIKLPSWSMFGGAKKDEEPTAATEATESTPAPSQEPPAERGRITPDKGSDGSSATGGADSDKEVRKTNKVPPEIPEEDPAAESTAAAGLGKVKSLGMSLFSSIKGAGQKIKDTNILSEFQKEHDSFLKSRGSKGDAALAPWVGHPKEDALKEEILSLSTDRRNFVRSPPSGVSFEWDWEQMAPIAKAILKDDPNLEKMRYDLVPKVVSEENFWRNYFYRVTLLKESMSEDESGKKKRDSIDTDEEDIEKELNEELKSFEVVDSSSAKKSEVDEKELDSLLDLK</sequence>
<gene>
    <name evidence="3" type="ORF">ODALV1_LOCUS13111</name>
</gene>
<evidence type="ECO:0000313" key="3">
    <source>
        <dbReference type="EMBL" id="CAL8108853.1"/>
    </source>
</evidence>
<evidence type="ECO:0000313" key="4">
    <source>
        <dbReference type="Proteomes" id="UP001642540"/>
    </source>
</evidence>
<protein>
    <recommendedName>
        <fullName evidence="2">BSD domain-containing protein</fullName>
    </recommendedName>
</protein>
<organism evidence="3 4">
    <name type="scientific">Orchesella dallaii</name>
    <dbReference type="NCBI Taxonomy" id="48710"/>
    <lineage>
        <taxon>Eukaryota</taxon>
        <taxon>Metazoa</taxon>
        <taxon>Ecdysozoa</taxon>
        <taxon>Arthropoda</taxon>
        <taxon>Hexapoda</taxon>
        <taxon>Collembola</taxon>
        <taxon>Entomobryomorpha</taxon>
        <taxon>Entomobryoidea</taxon>
        <taxon>Orchesellidae</taxon>
        <taxon>Orchesellinae</taxon>
        <taxon>Orchesella</taxon>
    </lineage>
</organism>
<dbReference type="PANTHER" id="PTHR16019">
    <property type="entry name" value="SYNAPSE-ASSOCIATED PROTEIN"/>
    <property type="match status" value="1"/>
</dbReference>
<dbReference type="EMBL" id="CAXLJM020000040">
    <property type="protein sequence ID" value="CAL8108853.1"/>
    <property type="molecule type" value="Genomic_DNA"/>
</dbReference>
<proteinExistence type="predicted"/>
<dbReference type="Gene3D" id="1.10.3970.10">
    <property type="entry name" value="BSD domain"/>
    <property type="match status" value="1"/>
</dbReference>
<evidence type="ECO:0000259" key="2">
    <source>
        <dbReference type="PROSITE" id="PS50858"/>
    </source>
</evidence>
<accession>A0ABP1QMN6</accession>
<reference evidence="3 4" key="1">
    <citation type="submission" date="2024-08" db="EMBL/GenBank/DDBJ databases">
        <authorList>
            <person name="Cucini C."/>
            <person name="Frati F."/>
        </authorList>
    </citation>
    <scope>NUCLEOTIDE SEQUENCE [LARGE SCALE GENOMIC DNA]</scope>
</reference>
<feature type="region of interest" description="Disordered" evidence="1">
    <location>
        <begin position="292"/>
        <end position="311"/>
    </location>
</feature>
<dbReference type="Pfam" id="PF03909">
    <property type="entry name" value="BSD"/>
    <property type="match status" value="1"/>
</dbReference>
<dbReference type="InterPro" id="IPR051494">
    <property type="entry name" value="BSD_domain-containing"/>
</dbReference>
<name>A0ABP1QMN6_9HEXA</name>
<dbReference type="InterPro" id="IPR035925">
    <property type="entry name" value="BSD_dom_sf"/>
</dbReference>
<dbReference type="Proteomes" id="UP001642540">
    <property type="component" value="Unassembled WGS sequence"/>
</dbReference>
<feature type="domain" description="BSD" evidence="2">
    <location>
        <begin position="233"/>
        <end position="289"/>
    </location>
</feature>
<dbReference type="InterPro" id="IPR005607">
    <property type="entry name" value="BSD_dom"/>
</dbReference>
<dbReference type="SUPFAM" id="SSF140383">
    <property type="entry name" value="BSD domain-like"/>
    <property type="match status" value="1"/>
</dbReference>
<dbReference type="SMART" id="SM00751">
    <property type="entry name" value="BSD"/>
    <property type="match status" value="1"/>
</dbReference>
<keyword evidence="4" id="KW-1185">Reference proteome</keyword>
<feature type="compositionally biased region" description="Low complexity" evidence="1">
    <location>
        <begin position="85"/>
        <end position="97"/>
    </location>
</feature>
<feature type="compositionally biased region" description="Low complexity" evidence="1">
    <location>
        <begin position="32"/>
        <end position="66"/>
    </location>
</feature>
<feature type="region of interest" description="Disordered" evidence="1">
    <location>
        <begin position="1"/>
        <end position="150"/>
    </location>
</feature>
<evidence type="ECO:0000256" key="1">
    <source>
        <dbReference type="SAM" id="MobiDB-lite"/>
    </source>
</evidence>
<dbReference type="PANTHER" id="PTHR16019:SF6">
    <property type="entry name" value="SYNAPSE-ASSOCIATED PROTEIN 1"/>
    <property type="match status" value="1"/>
</dbReference>
<feature type="compositionally biased region" description="Basic and acidic residues" evidence="1">
    <location>
        <begin position="102"/>
        <end position="114"/>
    </location>
</feature>